<dbReference type="InterPro" id="IPR036412">
    <property type="entry name" value="HAD-like_sf"/>
</dbReference>
<evidence type="ECO:0000256" key="2">
    <source>
        <dbReference type="ARBA" id="ARBA00022801"/>
    </source>
</evidence>
<evidence type="ECO:0000313" key="5">
    <source>
        <dbReference type="Proteomes" id="UP001597373"/>
    </source>
</evidence>
<dbReference type="EMBL" id="JBHUIR010000010">
    <property type="protein sequence ID" value="MFD2258647.1"/>
    <property type="molecule type" value="Genomic_DNA"/>
</dbReference>
<dbReference type="InterPro" id="IPR051400">
    <property type="entry name" value="HAD-like_hydrolase"/>
</dbReference>
<evidence type="ECO:0000256" key="3">
    <source>
        <dbReference type="ARBA" id="ARBA00022842"/>
    </source>
</evidence>
<dbReference type="EC" id="3.1.3.-" evidence="4"/>
<dbReference type="SFLD" id="SFLDG01129">
    <property type="entry name" value="C1.5:_HAD__Beta-PGM__Phosphata"/>
    <property type="match status" value="1"/>
</dbReference>
<dbReference type="NCBIfam" id="TIGR01509">
    <property type="entry name" value="HAD-SF-IA-v3"/>
    <property type="match status" value="1"/>
</dbReference>
<organism evidence="4 5">
    <name type="scientific">Chelativorans composti</name>
    <dbReference type="NCBI Taxonomy" id="768533"/>
    <lineage>
        <taxon>Bacteria</taxon>
        <taxon>Pseudomonadati</taxon>
        <taxon>Pseudomonadota</taxon>
        <taxon>Alphaproteobacteria</taxon>
        <taxon>Hyphomicrobiales</taxon>
        <taxon>Phyllobacteriaceae</taxon>
        <taxon>Chelativorans</taxon>
    </lineage>
</organism>
<sequence length="250" mass="28294">MIRAVLFDLDDTLIFAYANPAPAWRAVAEEFAPYLGAAPVDAVAKALADSTAVFLSDDENRRRWRLEQVVTRRSVVRHALEKAGFPDLAKLAEDIADRYASYREENMFLYPDAHQVIDHFREQGLRLGLVTNGATEVQNAKIDRFGLRNRFDHFQVEEEAGFGKPDGRAYRETLAALNVRPEEAIMIGDDLVWDVLSPKREGLMGIWCNRFGLKLPPSIPAQPDHTITRLGELLDIYPAEQLRRCQLQGC</sequence>
<comment type="cofactor">
    <cofactor evidence="1">
        <name>Mg(2+)</name>
        <dbReference type="ChEBI" id="CHEBI:18420"/>
    </cofactor>
</comment>
<reference evidence="5" key="1">
    <citation type="journal article" date="2019" name="Int. J. Syst. Evol. Microbiol.">
        <title>The Global Catalogue of Microorganisms (GCM) 10K type strain sequencing project: providing services to taxonomists for standard genome sequencing and annotation.</title>
        <authorList>
            <consortium name="The Broad Institute Genomics Platform"/>
            <consortium name="The Broad Institute Genome Sequencing Center for Infectious Disease"/>
            <person name="Wu L."/>
            <person name="Ma J."/>
        </authorList>
    </citation>
    <scope>NUCLEOTIDE SEQUENCE [LARGE SCALE GENOMIC DNA]</scope>
    <source>
        <strain evidence="5">KCTC 23707</strain>
    </source>
</reference>
<dbReference type="Gene3D" id="1.20.120.710">
    <property type="entry name" value="Haloacid dehalogenase hydrolase-like domain"/>
    <property type="match status" value="1"/>
</dbReference>
<dbReference type="InterPro" id="IPR023214">
    <property type="entry name" value="HAD_sf"/>
</dbReference>
<keyword evidence="5" id="KW-1185">Reference proteome</keyword>
<dbReference type="RefSeq" id="WP_345097811.1">
    <property type="nucleotide sequence ID" value="NZ_BAABGS010000009.1"/>
</dbReference>
<keyword evidence="2 4" id="KW-0378">Hydrolase</keyword>
<keyword evidence="3" id="KW-0460">Magnesium</keyword>
<evidence type="ECO:0000256" key="1">
    <source>
        <dbReference type="ARBA" id="ARBA00001946"/>
    </source>
</evidence>
<dbReference type="Pfam" id="PF00702">
    <property type="entry name" value="Hydrolase"/>
    <property type="match status" value="1"/>
</dbReference>
<dbReference type="PRINTS" id="PR00413">
    <property type="entry name" value="HADHALOGNASE"/>
</dbReference>
<dbReference type="NCBIfam" id="TIGR01549">
    <property type="entry name" value="HAD-SF-IA-v1"/>
    <property type="match status" value="1"/>
</dbReference>
<dbReference type="SUPFAM" id="SSF56784">
    <property type="entry name" value="HAD-like"/>
    <property type="match status" value="1"/>
</dbReference>
<dbReference type="InterPro" id="IPR006439">
    <property type="entry name" value="HAD-SF_hydro_IA"/>
</dbReference>
<dbReference type="PANTHER" id="PTHR46470:SF4">
    <property type="entry name" value="5-AMINO-6-(5-PHOSPHO-D-RIBITYLAMINO)URACIL PHOSPHATASE YIGB"/>
    <property type="match status" value="1"/>
</dbReference>
<dbReference type="Gene3D" id="3.40.50.1000">
    <property type="entry name" value="HAD superfamily/HAD-like"/>
    <property type="match status" value="1"/>
</dbReference>
<proteinExistence type="predicted"/>
<dbReference type="SFLD" id="SFLDS00003">
    <property type="entry name" value="Haloacid_Dehalogenase"/>
    <property type="match status" value="1"/>
</dbReference>
<name>A0ABW5DCB1_9HYPH</name>
<evidence type="ECO:0000313" key="4">
    <source>
        <dbReference type="EMBL" id="MFD2258647.1"/>
    </source>
</evidence>
<gene>
    <name evidence="4" type="ORF">ACFSMZ_02545</name>
</gene>
<protein>
    <submittedName>
        <fullName evidence="4">HAD family hydrolase</fullName>
        <ecNumber evidence="4">3.1.3.-</ecNumber>
    </submittedName>
</protein>
<comment type="caution">
    <text evidence="4">The sequence shown here is derived from an EMBL/GenBank/DDBJ whole genome shotgun (WGS) entry which is preliminary data.</text>
</comment>
<accession>A0ABW5DCB1</accession>
<dbReference type="Proteomes" id="UP001597373">
    <property type="component" value="Unassembled WGS sequence"/>
</dbReference>
<dbReference type="PANTHER" id="PTHR46470">
    <property type="entry name" value="N-ACYLNEURAMINATE-9-PHOSPHATASE"/>
    <property type="match status" value="1"/>
</dbReference>
<dbReference type="GO" id="GO:0016787">
    <property type="term" value="F:hydrolase activity"/>
    <property type="evidence" value="ECO:0007669"/>
    <property type="project" value="UniProtKB-KW"/>
</dbReference>